<protein>
    <recommendedName>
        <fullName evidence="1">SGNH hydrolase-type esterase domain-containing protein</fullName>
    </recommendedName>
</protein>
<dbReference type="Proteomes" id="UP000290365">
    <property type="component" value="Chromosome"/>
</dbReference>
<dbReference type="EMBL" id="CP035758">
    <property type="protein sequence ID" value="QBD77137.1"/>
    <property type="molecule type" value="Genomic_DNA"/>
</dbReference>
<dbReference type="KEGG" id="kbs:EPA93_14455"/>
<keyword evidence="3" id="KW-1185">Reference proteome</keyword>
<evidence type="ECO:0000313" key="2">
    <source>
        <dbReference type="EMBL" id="QBD77137.1"/>
    </source>
</evidence>
<dbReference type="InterPro" id="IPR036514">
    <property type="entry name" value="SGNH_hydro_sf"/>
</dbReference>
<dbReference type="Gene3D" id="3.40.50.1110">
    <property type="entry name" value="SGNH hydrolase"/>
    <property type="match status" value="1"/>
</dbReference>
<sequence length="407" mass="43869">MFMSSDAGKQAEHTSIRAIEKQAYTHWVGAWYAAPTQMPIAHLSGRTLRQIVHMHVGGELIRLRLSNRYGDAAITISAAFAGKVLEGPELGPGERAVLFEGRETVTLEAGQEVISDPVALRVEAASDLAITFFLARGEILSGHLSAQQTSYISGLGNVTATSAETAFFAYPLLTTSWWLISGVDVLPARPLNAVVAIGSSVTDGVGSTLNANRRWPDYLAHRLREAGGTRFMSVLNAGISGNQLLSSATPQLEETGIPAFLAGEAGMQRMAWDVMTQPGATDLIVHIASNDLRADVAGPILIEAFQQLAMQARKTYRKVFGTTILPGGYSPAQIEQRRLVNRWMLEQGKQWFDAIFDFAAPLCSPEDEALLNQVYDSGDGVHPNDAGYRLMAEAVDINQLTGSLGVS</sequence>
<dbReference type="AlphaFoldDB" id="A0A4P6JP56"/>
<dbReference type="SUPFAM" id="SSF52266">
    <property type="entry name" value="SGNH hydrolase"/>
    <property type="match status" value="1"/>
</dbReference>
<proteinExistence type="predicted"/>
<feature type="domain" description="SGNH hydrolase-type esterase" evidence="1">
    <location>
        <begin position="196"/>
        <end position="390"/>
    </location>
</feature>
<dbReference type="PANTHER" id="PTHR43784">
    <property type="entry name" value="GDSL-LIKE LIPASE/ACYLHYDROLASE, PUTATIVE (AFU_ORTHOLOGUE AFUA_2G00820)-RELATED"/>
    <property type="match status" value="1"/>
</dbReference>
<organism evidence="2 3">
    <name type="scientific">Ktedonosporobacter rubrisoli</name>
    <dbReference type="NCBI Taxonomy" id="2509675"/>
    <lineage>
        <taxon>Bacteria</taxon>
        <taxon>Bacillati</taxon>
        <taxon>Chloroflexota</taxon>
        <taxon>Ktedonobacteria</taxon>
        <taxon>Ktedonobacterales</taxon>
        <taxon>Ktedonosporobacteraceae</taxon>
        <taxon>Ktedonosporobacter</taxon>
    </lineage>
</organism>
<reference evidence="2 3" key="1">
    <citation type="submission" date="2019-01" db="EMBL/GenBank/DDBJ databases">
        <title>Ktedonosporobacter rubrisoli SCAWS-G2.</title>
        <authorList>
            <person name="Huang Y."/>
            <person name="Yan B."/>
        </authorList>
    </citation>
    <scope>NUCLEOTIDE SEQUENCE [LARGE SCALE GENOMIC DNA]</scope>
    <source>
        <strain evidence="2 3">SCAWS-G2</strain>
    </source>
</reference>
<dbReference type="Pfam" id="PF13472">
    <property type="entry name" value="Lipase_GDSL_2"/>
    <property type="match status" value="1"/>
</dbReference>
<evidence type="ECO:0000313" key="3">
    <source>
        <dbReference type="Proteomes" id="UP000290365"/>
    </source>
</evidence>
<dbReference type="OrthoDB" id="1828825at2"/>
<evidence type="ECO:0000259" key="1">
    <source>
        <dbReference type="Pfam" id="PF13472"/>
    </source>
</evidence>
<dbReference type="PANTHER" id="PTHR43784:SF2">
    <property type="entry name" value="GDSL-LIKE LIPASE_ACYLHYDROLASE, PUTATIVE (AFU_ORTHOLOGUE AFUA_2G00820)-RELATED"/>
    <property type="match status" value="1"/>
</dbReference>
<accession>A0A4P6JP56</accession>
<name>A0A4P6JP56_KTERU</name>
<dbReference type="InterPro" id="IPR053140">
    <property type="entry name" value="GDSL_Rv0518-like"/>
</dbReference>
<dbReference type="InterPro" id="IPR013830">
    <property type="entry name" value="SGNH_hydro"/>
</dbReference>
<gene>
    <name evidence="2" type="ORF">EPA93_14455</name>
</gene>